<sequence>MSAVDLTREDDLPGLNLWPKTLFFKGFMWQAAPVHRDDRLRDRAVSAANDPRKVEARAADAGPD</sequence>
<keyword evidence="2" id="KW-1185">Reference proteome</keyword>
<evidence type="ECO:0000313" key="2">
    <source>
        <dbReference type="Proteomes" id="UP000515506"/>
    </source>
</evidence>
<organism evidence="1 2">
    <name type="scientific">Pseudoxanthomonas mexicana</name>
    <dbReference type="NCBI Taxonomy" id="128785"/>
    <lineage>
        <taxon>Bacteria</taxon>
        <taxon>Pseudomonadati</taxon>
        <taxon>Pseudomonadota</taxon>
        <taxon>Gammaproteobacteria</taxon>
        <taxon>Lysobacterales</taxon>
        <taxon>Lysobacteraceae</taxon>
        <taxon>Pseudoxanthomonas</taxon>
    </lineage>
</organism>
<dbReference type="Proteomes" id="UP000515506">
    <property type="component" value="Chromosome"/>
</dbReference>
<protein>
    <submittedName>
        <fullName evidence="1">Uncharacterized protein</fullName>
    </submittedName>
</protein>
<dbReference type="RefSeq" id="WP_185895387.1">
    <property type="nucleotide sequence ID" value="NZ_CP060028.1"/>
</dbReference>
<dbReference type="EMBL" id="CP060028">
    <property type="protein sequence ID" value="QND80102.1"/>
    <property type="molecule type" value="Genomic_DNA"/>
</dbReference>
<accession>A0ABX6RAA3</accession>
<gene>
    <name evidence="1" type="ORF">H4W19_17605</name>
</gene>
<proteinExistence type="predicted"/>
<reference evidence="1 2" key="1">
    <citation type="submission" date="2020-08" db="EMBL/GenBank/DDBJ databases">
        <title>Streptomycin resistant and MDR strain, P. mexicana.</title>
        <authorList>
            <person name="Ganesh-kumar S."/>
            <person name="Zhe T."/>
            <person name="Yu Z."/>
            <person name="Min Y."/>
        </authorList>
    </citation>
    <scope>NUCLEOTIDE SEQUENCE [LARGE SCALE GENOMIC DNA]</scope>
    <source>
        <strain evidence="1 2">GTZY</strain>
    </source>
</reference>
<evidence type="ECO:0000313" key="1">
    <source>
        <dbReference type="EMBL" id="QND80102.1"/>
    </source>
</evidence>
<name>A0ABX6RAA3_PSEMX</name>